<gene>
    <name evidence="2" type="ORF">SAMN05216232_3312</name>
</gene>
<dbReference type="InterPro" id="IPR016181">
    <property type="entry name" value="Acyl_CoA_acyltransferase"/>
</dbReference>
<sequence>MKRNLYGEGEYRMQKPILKDFPNEFYTKRLYIRLPKPGDGESVYFAIDASKDDLKKWLPFAQKNQSMEDVETNVRESYIKFLKREDMRMHIFSRETGDLIGCTGLHRIDWKVPKFEIGYWIDSRKSGHGYITEAVQGITGYAFKELGANRIEIRCDVENRRSKAIPERLGFKMEGILQNDDVAVDGDGLRDTCIFAKIK</sequence>
<protein>
    <submittedName>
        <fullName evidence="2">Protein N-acetyltransferase, RimJ/RimL family</fullName>
    </submittedName>
</protein>
<accession>A0A1H9IRB6</accession>
<reference evidence="2 3" key="1">
    <citation type="submission" date="2016-10" db="EMBL/GenBank/DDBJ databases">
        <authorList>
            <person name="Varghese N."/>
            <person name="Submissions S."/>
        </authorList>
    </citation>
    <scope>NUCLEOTIDE SEQUENCE [LARGE SCALE GENOMIC DNA]</scope>
    <source>
        <strain evidence="2 3">CGMCC 1.7734</strain>
    </source>
</reference>
<dbReference type="InterPro" id="IPR051908">
    <property type="entry name" value="Ribosomal_N-acetyltransferase"/>
</dbReference>
<evidence type="ECO:0000259" key="1">
    <source>
        <dbReference type="PROSITE" id="PS51186"/>
    </source>
</evidence>
<dbReference type="Gene3D" id="3.40.630.30">
    <property type="match status" value="1"/>
</dbReference>
<comment type="caution">
    <text evidence="2">The sequence shown here is derived from an EMBL/GenBank/DDBJ whole genome shotgun (WGS) entry which is preliminary data.</text>
</comment>
<organism evidence="2 3">
    <name type="scientific">Virgibacillus subterraneus</name>
    <dbReference type="NCBI Taxonomy" id="621109"/>
    <lineage>
        <taxon>Bacteria</taxon>
        <taxon>Bacillati</taxon>
        <taxon>Bacillota</taxon>
        <taxon>Bacilli</taxon>
        <taxon>Bacillales</taxon>
        <taxon>Bacillaceae</taxon>
        <taxon>Virgibacillus</taxon>
    </lineage>
</organism>
<dbReference type="InterPro" id="IPR000182">
    <property type="entry name" value="GNAT_dom"/>
</dbReference>
<feature type="domain" description="N-acetyltransferase" evidence="1">
    <location>
        <begin position="45"/>
        <end position="199"/>
    </location>
</feature>
<dbReference type="PROSITE" id="PS51186">
    <property type="entry name" value="GNAT"/>
    <property type="match status" value="1"/>
</dbReference>
<dbReference type="SUPFAM" id="SSF55729">
    <property type="entry name" value="Acyl-CoA N-acyltransferases (Nat)"/>
    <property type="match status" value="1"/>
</dbReference>
<dbReference type="EMBL" id="FOEH01000005">
    <property type="protein sequence ID" value="SEQ77042.1"/>
    <property type="molecule type" value="Genomic_DNA"/>
</dbReference>
<dbReference type="Proteomes" id="UP000198733">
    <property type="component" value="Unassembled WGS sequence"/>
</dbReference>
<dbReference type="PANTHER" id="PTHR43441:SF3">
    <property type="entry name" value="ACETYLTRANSFERASE"/>
    <property type="match status" value="1"/>
</dbReference>
<dbReference type="Pfam" id="PF13302">
    <property type="entry name" value="Acetyltransf_3"/>
    <property type="match status" value="1"/>
</dbReference>
<keyword evidence="3" id="KW-1185">Reference proteome</keyword>
<name>A0A1H9IRB6_9BACI</name>
<evidence type="ECO:0000313" key="3">
    <source>
        <dbReference type="Proteomes" id="UP000198733"/>
    </source>
</evidence>
<proteinExistence type="predicted"/>
<evidence type="ECO:0000313" key="2">
    <source>
        <dbReference type="EMBL" id="SEQ77042.1"/>
    </source>
</evidence>
<dbReference type="PANTHER" id="PTHR43441">
    <property type="entry name" value="RIBOSOMAL-PROTEIN-SERINE ACETYLTRANSFERASE"/>
    <property type="match status" value="1"/>
</dbReference>